<keyword evidence="2" id="KW-1185">Reference proteome</keyword>
<dbReference type="EMBL" id="KL584784">
    <property type="protein sequence ID" value="KEQ90929.1"/>
    <property type="molecule type" value="Genomic_DNA"/>
</dbReference>
<accession>A0A074Y4N9</accession>
<organism evidence="1 2">
    <name type="scientific">Aureobasidium subglaciale (strain EXF-2481)</name>
    <name type="common">Aureobasidium pullulans var. subglaciale</name>
    <dbReference type="NCBI Taxonomy" id="1043005"/>
    <lineage>
        <taxon>Eukaryota</taxon>
        <taxon>Fungi</taxon>
        <taxon>Dikarya</taxon>
        <taxon>Ascomycota</taxon>
        <taxon>Pezizomycotina</taxon>
        <taxon>Dothideomycetes</taxon>
        <taxon>Dothideomycetidae</taxon>
        <taxon>Dothideales</taxon>
        <taxon>Saccotheciaceae</taxon>
        <taxon>Aureobasidium</taxon>
    </lineage>
</organism>
<dbReference type="GeneID" id="25372159"/>
<dbReference type="InParanoid" id="A0A074Y4N9"/>
<dbReference type="AlphaFoldDB" id="A0A074Y4N9"/>
<dbReference type="OrthoDB" id="5985073at2759"/>
<protein>
    <submittedName>
        <fullName evidence="1">Uncharacterized protein</fullName>
    </submittedName>
</protein>
<dbReference type="RefSeq" id="XP_013339361.1">
    <property type="nucleotide sequence ID" value="XM_013483907.1"/>
</dbReference>
<name>A0A074Y4N9_AURSE</name>
<dbReference type="Proteomes" id="UP000030641">
    <property type="component" value="Unassembled WGS sequence"/>
</dbReference>
<proteinExistence type="predicted"/>
<sequence length="146" mass="15964">MDGDTYPGKIGFRTTTIDYYTTGQLCDEPFASWWSDPSSAPDRSIEDCSDSLRGLGQIHSNSPFGFDEDFAEVAASQTSSCSQYGYAFTGPGPYALETSTPGSYTLTTSTRTSTELFHASPWSRPSQLPLAPGTLSDCWEYREYAS</sequence>
<dbReference type="HOGENOM" id="CLU_1777072_0_0_1"/>
<evidence type="ECO:0000313" key="1">
    <source>
        <dbReference type="EMBL" id="KEQ90929.1"/>
    </source>
</evidence>
<evidence type="ECO:0000313" key="2">
    <source>
        <dbReference type="Proteomes" id="UP000030641"/>
    </source>
</evidence>
<gene>
    <name evidence="1" type="ORF">AUEXF2481DRAFT_9050</name>
</gene>
<reference evidence="1 2" key="1">
    <citation type="journal article" date="2014" name="BMC Genomics">
        <title>Genome sequencing of four Aureobasidium pullulans varieties: biotechnological potential, stress tolerance, and description of new species.</title>
        <authorList>
            <person name="Gostin Ar C."/>
            <person name="Ohm R.A."/>
            <person name="Kogej T."/>
            <person name="Sonjak S."/>
            <person name="Turk M."/>
            <person name="Zajc J."/>
            <person name="Zalar P."/>
            <person name="Grube M."/>
            <person name="Sun H."/>
            <person name="Han J."/>
            <person name="Sharma A."/>
            <person name="Chiniquy J."/>
            <person name="Ngan C.Y."/>
            <person name="Lipzen A."/>
            <person name="Barry K."/>
            <person name="Grigoriev I.V."/>
            <person name="Gunde-Cimerman N."/>
        </authorList>
    </citation>
    <scope>NUCLEOTIDE SEQUENCE [LARGE SCALE GENOMIC DNA]</scope>
    <source>
        <strain evidence="1 2">EXF-2481</strain>
    </source>
</reference>